<feature type="domain" description="DSBA-like thioredoxin" evidence="1">
    <location>
        <begin position="7"/>
        <end position="208"/>
    </location>
</feature>
<accession>A0A6J5GSK3</accession>
<evidence type="ECO:0000259" key="1">
    <source>
        <dbReference type="Pfam" id="PF01323"/>
    </source>
</evidence>
<dbReference type="SUPFAM" id="SSF52833">
    <property type="entry name" value="Thioredoxin-like"/>
    <property type="match status" value="1"/>
</dbReference>
<evidence type="ECO:0000313" key="3">
    <source>
        <dbReference type="Proteomes" id="UP000494252"/>
    </source>
</evidence>
<dbReference type="InterPro" id="IPR036249">
    <property type="entry name" value="Thioredoxin-like_sf"/>
</dbReference>
<dbReference type="GO" id="GO:0016491">
    <property type="term" value="F:oxidoreductase activity"/>
    <property type="evidence" value="ECO:0007669"/>
    <property type="project" value="InterPro"/>
</dbReference>
<dbReference type="Gene3D" id="3.40.30.10">
    <property type="entry name" value="Glutaredoxin"/>
    <property type="match status" value="1"/>
</dbReference>
<dbReference type="PANTHER" id="PTHR13887">
    <property type="entry name" value="GLUTATHIONE S-TRANSFERASE KAPPA"/>
    <property type="match status" value="1"/>
</dbReference>
<gene>
    <name evidence="2" type="ORF">LMG27177_05717</name>
</gene>
<dbReference type="PANTHER" id="PTHR13887:SF41">
    <property type="entry name" value="THIOREDOXIN SUPERFAMILY PROTEIN"/>
    <property type="match status" value="1"/>
</dbReference>
<keyword evidence="3" id="KW-1185">Reference proteome</keyword>
<reference evidence="2 3" key="1">
    <citation type="submission" date="2020-04" db="EMBL/GenBank/DDBJ databases">
        <authorList>
            <person name="De Canck E."/>
        </authorList>
    </citation>
    <scope>NUCLEOTIDE SEQUENCE [LARGE SCALE GENOMIC DNA]</scope>
    <source>
        <strain evidence="2 3">LMG 27177</strain>
    </source>
</reference>
<organism evidence="2 3">
    <name type="scientific">Paraburkholderia fynbosensis</name>
    <dbReference type="NCBI Taxonomy" id="1200993"/>
    <lineage>
        <taxon>Bacteria</taxon>
        <taxon>Pseudomonadati</taxon>
        <taxon>Pseudomonadota</taxon>
        <taxon>Betaproteobacteria</taxon>
        <taxon>Burkholderiales</taxon>
        <taxon>Burkholderiaceae</taxon>
        <taxon>Paraburkholderia</taxon>
    </lineage>
</organism>
<dbReference type="InterPro" id="IPR001853">
    <property type="entry name" value="DSBA-like_thioredoxin_dom"/>
</dbReference>
<name>A0A6J5GSK3_9BURK</name>
<dbReference type="Proteomes" id="UP000494252">
    <property type="component" value="Unassembled WGS sequence"/>
</dbReference>
<dbReference type="EMBL" id="CADIKI010000020">
    <property type="protein sequence ID" value="CAB3804670.1"/>
    <property type="molecule type" value="Genomic_DNA"/>
</dbReference>
<protein>
    <recommendedName>
        <fullName evidence="1">DSBA-like thioredoxin domain-containing protein</fullName>
    </recommendedName>
</protein>
<sequence length="215" mass="24116">MAKLLKIDFVSDVACPWCAIGLTALEQAIERVGDEVEVDLVFRPFELNPYMWPEGQPVKDYMVGKYGSTDEQIRQNHAMITARANAAGFAIRMDLRTHVYNTFDAHRLLHWAKLEGHQRAVKKALFQAYFVEGKNSSDHDVLVEAAGRAGLDVARAREVLSSGEYAADVRGLEERYVNMGIRSVPSIIFNEQHLVSGGQPVDVFEQAIRQILAKE</sequence>
<evidence type="ECO:0000313" key="2">
    <source>
        <dbReference type="EMBL" id="CAB3804670.1"/>
    </source>
</evidence>
<dbReference type="Pfam" id="PF01323">
    <property type="entry name" value="DSBA"/>
    <property type="match status" value="1"/>
</dbReference>
<dbReference type="CDD" id="cd03024">
    <property type="entry name" value="DsbA_FrnE"/>
    <property type="match status" value="1"/>
</dbReference>
<dbReference type="AlphaFoldDB" id="A0A6J5GSK3"/>
<dbReference type="RefSeq" id="WP_175164923.1">
    <property type="nucleotide sequence ID" value="NZ_CADIKI010000020.1"/>
</dbReference>
<proteinExistence type="predicted"/>